<organism evidence="1 2">
    <name type="scientific">Candidatus Hakubella thermalkaliphila</name>
    <dbReference type="NCBI Taxonomy" id="2754717"/>
    <lineage>
        <taxon>Bacteria</taxon>
        <taxon>Bacillati</taxon>
        <taxon>Actinomycetota</taxon>
        <taxon>Actinomycetota incertae sedis</taxon>
        <taxon>Candidatus Hakubellales</taxon>
        <taxon>Candidatus Hakubellaceae</taxon>
        <taxon>Candidatus Hakubella</taxon>
    </lineage>
</organism>
<reference evidence="1 2" key="1">
    <citation type="journal article" date="2020" name="Front. Microbiol.">
        <title>Single-cell genomics of novel Actinobacteria with the Wood-Ljungdahl pathway discovered in a serpentinizing system.</title>
        <authorList>
            <person name="Merino N."/>
            <person name="Kawai M."/>
            <person name="Boyd E.S."/>
            <person name="Colman D.R."/>
            <person name="McGlynn S.E."/>
            <person name="Nealson K.H."/>
            <person name="Kurokawa K."/>
            <person name="Hongoh Y."/>
        </authorList>
    </citation>
    <scope>NUCLEOTIDE SEQUENCE [LARGE SCALE GENOMIC DNA]</scope>
    <source>
        <strain evidence="1 2">S33</strain>
    </source>
</reference>
<proteinExistence type="predicted"/>
<accession>A0A6V8P9G6</accession>
<gene>
    <name evidence="1" type="ORF">HKBW3S33_01739</name>
</gene>
<dbReference type="Proteomes" id="UP000591948">
    <property type="component" value="Unassembled WGS sequence"/>
</dbReference>
<evidence type="ECO:0000313" key="2">
    <source>
        <dbReference type="Proteomes" id="UP000591948"/>
    </source>
</evidence>
<comment type="caution">
    <text evidence="1">The sequence shown here is derived from an EMBL/GenBank/DDBJ whole genome shotgun (WGS) entry which is preliminary data.</text>
</comment>
<sequence length="69" mass="7368">MGKLDTRALFGLAMAVLGAWMIAAAQWALAVTDRTICYVWWTTTGLGGVALLGGLALALGTFGLIWQRR</sequence>
<protein>
    <submittedName>
        <fullName evidence="1">Uncharacterized protein</fullName>
    </submittedName>
</protein>
<evidence type="ECO:0000313" key="1">
    <source>
        <dbReference type="EMBL" id="GFP28324.1"/>
    </source>
</evidence>
<dbReference type="EMBL" id="BLRY01000177">
    <property type="protein sequence ID" value="GFP28324.1"/>
    <property type="molecule type" value="Genomic_DNA"/>
</dbReference>
<keyword evidence="2" id="KW-1185">Reference proteome</keyword>
<name>A0A6V8P9G6_9ACTN</name>